<dbReference type="Gene3D" id="1.10.1170.10">
    <property type="entry name" value="Inhibitor Of Apoptosis Protein (2mihbC-IAP-1), Chain A"/>
    <property type="match status" value="3"/>
</dbReference>
<feature type="domain" description="RING-type" evidence="7">
    <location>
        <begin position="689"/>
        <end position="724"/>
    </location>
</feature>
<gene>
    <name evidence="8" type="ORF">CVLEPA_LOCUS1441</name>
</gene>
<evidence type="ECO:0000256" key="1">
    <source>
        <dbReference type="ARBA" id="ARBA00006672"/>
    </source>
</evidence>
<dbReference type="PANTHER" id="PTHR10044:SF139">
    <property type="entry name" value="DEATH-ASSOCIATED INHIBITOR OF APOPTOSIS 2"/>
    <property type="match status" value="1"/>
</dbReference>
<dbReference type="Pfam" id="PF00653">
    <property type="entry name" value="BIR"/>
    <property type="match status" value="3"/>
</dbReference>
<keyword evidence="4" id="KW-0862">Zinc</keyword>
<feature type="region of interest" description="Disordered" evidence="6">
    <location>
        <begin position="415"/>
        <end position="435"/>
    </location>
</feature>
<keyword evidence="3 5" id="KW-0863">Zinc-finger</keyword>
<comment type="similarity">
    <text evidence="1">Belongs to the IAP family.</text>
</comment>
<evidence type="ECO:0000313" key="9">
    <source>
        <dbReference type="Proteomes" id="UP001642483"/>
    </source>
</evidence>
<dbReference type="InterPro" id="IPR001370">
    <property type="entry name" value="BIR_rpt"/>
</dbReference>
<protein>
    <recommendedName>
        <fullName evidence="7">RING-type domain-containing protein</fullName>
    </recommendedName>
</protein>
<dbReference type="PROSITE" id="PS50143">
    <property type="entry name" value="BIR_REPEAT_2"/>
    <property type="match status" value="3"/>
</dbReference>
<evidence type="ECO:0000259" key="7">
    <source>
        <dbReference type="PROSITE" id="PS50089"/>
    </source>
</evidence>
<dbReference type="InterPro" id="IPR050784">
    <property type="entry name" value="IAP"/>
</dbReference>
<dbReference type="Proteomes" id="UP001642483">
    <property type="component" value="Unassembled WGS sequence"/>
</dbReference>
<dbReference type="PANTHER" id="PTHR10044">
    <property type="entry name" value="INHIBITOR OF APOPTOSIS"/>
    <property type="match status" value="1"/>
</dbReference>
<evidence type="ECO:0000256" key="6">
    <source>
        <dbReference type="SAM" id="MobiDB-lite"/>
    </source>
</evidence>
<dbReference type="SMART" id="SM00238">
    <property type="entry name" value="BIR"/>
    <property type="match status" value="3"/>
</dbReference>
<accession>A0ABP0F2J0</accession>
<name>A0ABP0F2J0_CLALP</name>
<dbReference type="SUPFAM" id="SSF57924">
    <property type="entry name" value="Inhibitor of apoptosis (IAP) repeat"/>
    <property type="match status" value="3"/>
</dbReference>
<comment type="caution">
    <text evidence="8">The sequence shown here is derived from an EMBL/GenBank/DDBJ whole genome shotgun (WGS) entry which is preliminary data.</text>
</comment>
<evidence type="ECO:0000256" key="5">
    <source>
        <dbReference type="PROSITE-ProRule" id="PRU00175"/>
    </source>
</evidence>
<organism evidence="8 9">
    <name type="scientific">Clavelina lepadiformis</name>
    <name type="common">Light-bulb sea squirt</name>
    <name type="synonym">Ascidia lepadiformis</name>
    <dbReference type="NCBI Taxonomy" id="159417"/>
    <lineage>
        <taxon>Eukaryota</taxon>
        <taxon>Metazoa</taxon>
        <taxon>Chordata</taxon>
        <taxon>Tunicata</taxon>
        <taxon>Ascidiacea</taxon>
        <taxon>Aplousobranchia</taxon>
        <taxon>Clavelinidae</taxon>
        <taxon>Clavelina</taxon>
    </lineage>
</organism>
<dbReference type="CDD" id="cd00022">
    <property type="entry name" value="BIR"/>
    <property type="match status" value="3"/>
</dbReference>
<dbReference type="InterPro" id="IPR001841">
    <property type="entry name" value="Znf_RING"/>
</dbReference>
<evidence type="ECO:0000313" key="8">
    <source>
        <dbReference type="EMBL" id="CAK8672497.1"/>
    </source>
</evidence>
<dbReference type="CDD" id="cd16713">
    <property type="entry name" value="RING-HC_BIRC2_3_7"/>
    <property type="match status" value="1"/>
</dbReference>
<evidence type="ECO:0000256" key="2">
    <source>
        <dbReference type="ARBA" id="ARBA00022723"/>
    </source>
</evidence>
<evidence type="ECO:0000256" key="4">
    <source>
        <dbReference type="ARBA" id="ARBA00022833"/>
    </source>
</evidence>
<proteinExistence type="inferred from homology"/>
<dbReference type="EMBL" id="CAWYQH010000001">
    <property type="protein sequence ID" value="CAK8672497.1"/>
    <property type="molecule type" value="Genomic_DNA"/>
</dbReference>
<dbReference type="PROSITE" id="PS01282">
    <property type="entry name" value="BIR_REPEAT_1"/>
    <property type="match status" value="2"/>
</dbReference>
<reference evidence="8 9" key="1">
    <citation type="submission" date="2024-02" db="EMBL/GenBank/DDBJ databases">
        <authorList>
            <person name="Daric V."/>
            <person name="Darras S."/>
        </authorList>
    </citation>
    <scope>NUCLEOTIDE SEQUENCE [LARGE SCALE GENOMIC DNA]</scope>
</reference>
<keyword evidence="9" id="KW-1185">Reference proteome</keyword>
<dbReference type="SMART" id="SM00184">
    <property type="entry name" value="RING"/>
    <property type="match status" value="1"/>
</dbReference>
<sequence length="736" mass="84036">MITRKDEGITRNILAALYISIYLPLPRFDEELKRAKHEVLAYVCCFYNVDNLAYLQAMSSGFDKTWYQTKSNILEEFVLQQIKRNYLEEGKSQTFYVECASLLGSKSLHKKFNAFARRGSKRQMLNHTSATFMYGIVTDGIIHEKIRDPPGQRSIYIIPGDPHQESYRLSTYLKYPPTSPVNPNLLAKAGFYFTGYKDRVKCFCCGLSVENWTSSDDVMAPGWHKSDCLMMKKEECGNIPIGSLWNRIYTQRQTTNTNLQNTTSPSSSTTHGFSSTETVNHAVISFENSQACSNQVGCTEQTPQNTVPDLRSIQLATITSAQHENFLRNLDLKSEAQRGESFISWPTDLRTVNASDFAQSGFFYLGNLDRVQCFSCGGVLRNWNYGDNVEAEHKRHFPHCRMVQRIELQNAPLRPEERPRPTITPSPLVFREPSNPNETEQFNLRTLFSCENPVSPHMRNEDSRFETFDHRWLHKQIRATPRQIAKAGFFFLGERDKVKCWYCNGGLQNWDHDDEPWSEHAKWFPTCEYVLQCKGPDFVHRMVSLFPNLRRPVMRGPLGTPSNANARQRQNSPPPSLIDPRAETKQIANDLQSAMNSTLVAQAVEMGFSHSKISQVIKKRLENRTSMYASLPSFVEDLSENLQGSKSMQSKKSTASFQQGATQVTQINLPEDPSSLEQRVRELQDERKCKICLDNIADVVFVPCGHLCSCVDCAQALRKCPICRCKIEKSIRTYLS</sequence>
<dbReference type="Gene3D" id="1.10.8.10">
    <property type="entry name" value="DNA helicase RuvA subunit, C-terminal domain"/>
    <property type="match status" value="1"/>
</dbReference>
<dbReference type="Pfam" id="PF13920">
    <property type="entry name" value="zf-C3HC4_3"/>
    <property type="match status" value="1"/>
</dbReference>
<evidence type="ECO:0000256" key="3">
    <source>
        <dbReference type="ARBA" id="ARBA00022771"/>
    </source>
</evidence>
<feature type="compositionally biased region" description="Polar residues" evidence="6">
    <location>
        <begin position="560"/>
        <end position="571"/>
    </location>
</feature>
<keyword evidence="2" id="KW-0479">Metal-binding</keyword>
<feature type="region of interest" description="Disordered" evidence="6">
    <location>
        <begin position="554"/>
        <end position="580"/>
    </location>
</feature>
<dbReference type="InterPro" id="IPR013083">
    <property type="entry name" value="Znf_RING/FYVE/PHD"/>
</dbReference>
<dbReference type="Gene3D" id="3.30.40.10">
    <property type="entry name" value="Zinc/RING finger domain, C3HC4 (zinc finger)"/>
    <property type="match status" value="1"/>
</dbReference>
<dbReference type="PROSITE" id="PS50089">
    <property type="entry name" value="ZF_RING_2"/>
    <property type="match status" value="1"/>
</dbReference>